<evidence type="ECO:0000256" key="5">
    <source>
        <dbReference type="RuleBase" id="RU000382"/>
    </source>
</evidence>
<evidence type="ECO:0000256" key="3">
    <source>
        <dbReference type="ARBA" id="ARBA00022898"/>
    </source>
</evidence>
<comment type="similarity">
    <text evidence="2 5">Belongs to the group II decarboxylase family.</text>
</comment>
<dbReference type="Pfam" id="PF00282">
    <property type="entry name" value="Pyridoxal_deC"/>
    <property type="match status" value="1"/>
</dbReference>
<accession>A0ABR3YU73</accession>
<dbReference type="InterPro" id="IPR015424">
    <property type="entry name" value="PyrdxlP-dep_Trfase"/>
</dbReference>
<dbReference type="PANTHER" id="PTHR11999:SF165">
    <property type="entry name" value="DECARBOXYLASE, PUTATIVE (AFU_ORTHOLOGUE AFUA_2G04980)-RELATED"/>
    <property type="match status" value="1"/>
</dbReference>
<keyword evidence="3 5" id="KW-0663">Pyridoxal phosphate</keyword>
<dbReference type="InterPro" id="IPR021115">
    <property type="entry name" value="Pyridoxal-P_BS"/>
</dbReference>
<dbReference type="SUPFAM" id="SSF53383">
    <property type="entry name" value="PLP-dependent transferases"/>
    <property type="match status" value="1"/>
</dbReference>
<evidence type="ECO:0000256" key="4">
    <source>
        <dbReference type="ARBA" id="ARBA00023239"/>
    </source>
</evidence>
<proteinExistence type="inferred from homology"/>
<evidence type="ECO:0000256" key="2">
    <source>
        <dbReference type="ARBA" id="ARBA00009533"/>
    </source>
</evidence>
<dbReference type="Proteomes" id="UP001583186">
    <property type="component" value="Unassembled WGS sequence"/>
</dbReference>
<dbReference type="InterPro" id="IPR010977">
    <property type="entry name" value="Aromatic_deC"/>
</dbReference>
<dbReference type="PANTHER" id="PTHR11999">
    <property type="entry name" value="GROUP II PYRIDOXAL-5-PHOSPHATE DECARBOXYLASE"/>
    <property type="match status" value="1"/>
</dbReference>
<dbReference type="PROSITE" id="PS00392">
    <property type="entry name" value="DDC_GAD_HDC_YDC"/>
    <property type="match status" value="1"/>
</dbReference>
<dbReference type="InterPro" id="IPR015422">
    <property type="entry name" value="PyrdxlP-dep_Trfase_small"/>
</dbReference>
<gene>
    <name evidence="6" type="ORF">Sste5346_007706</name>
</gene>
<comment type="cofactor">
    <cofactor evidence="1 5">
        <name>pyridoxal 5'-phosphate</name>
        <dbReference type="ChEBI" id="CHEBI:597326"/>
    </cofactor>
</comment>
<dbReference type="Gene3D" id="3.40.640.10">
    <property type="entry name" value="Type I PLP-dependent aspartate aminotransferase-like (Major domain)"/>
    <property type="match status" value="1"/>
</dbReference>
<dbReference type="InterPro" id="IPR002129">
    <property type="entry name" value="PyrdxlP-dep_de-COase"/>
</dbReference>
<evidence type="ECO:0000256" key="1">
    <source>
        <dbReference type="ARBA" id="ARBA00001933"/>
    </source>
</evidence>
<sequence>MSSITETDSNSDPRFLSDAYLRLRTAITRLVEQGADANDRNGKNDNTAPTLPAPARVQAALSALPKPGQADYLQPRGTRAALDHILDTVVPALNGQNLSGRYYGFVTGSVLPVAEAADNIVTALDQNLHAHLPAQTVSTSVEAAALQMLADVFGLGNGDWTGRIFTTGATASNVLGLAMGREAVISNRLQLRRGASGKTADSVAAAPNAVAELGLLRACQEAGVSDIRILTSMGHSSLYKAASIVGLGRAALVDLPYSDTEPWRLDISAVEKTLADASRFVGKEGKSGSSVAYIISVSAGEINTGRFATTGLADMQRLRVLADKYGAWIHVDAAFGLFTRALPDTPEFARIRQYTDGLELADSITSDGHKLLNVPYDAGIFFSRHARLQSEIFQNANAAYLTGGAAGSTSDRDGPSVPSPMNVGIENSRRFRALPVYAVLLSEGREGLAAILASMVRLARGIRQILRKLPEYETFGDEDTDDDTHIGVLFWAKDEAINADLATRINASRQMYVSPTAWRGRPACRVAVSSWRVAEGDLQVVETVLRNAVARGDS</sequence>
<keyword evidence="7" id="KW-1185">Reference proteome</keyword>
<keyword evidence="4 5" id="KW-0456">Lyase</keyword>
<dbReference type="InterPro" id="IPR015421">
    <property type="entry name" value="PyrdxlP-dep_Trfase_major"/>
</dbReference>
<name>A0ABR3YU73_9PEZI</name>
<reference evidence="6 7" key="1">
    <citation type="journal article" date="2024" name="IMA Fungus">
        <title>IMA Genome - F19 : A genome assembly and annotation guide to empower mycologists, including annotated draft genome sequences of Ceratocystis pirilliformis, Diaporthe australafricana, Fusarium ophioides, Paecilomyces lecythidis, and Sporothrix stenoceras.</title>
        <authorList>
            <person name="Aylward J."/>
            <person name="Wilson A.M."/>
            <person name="Visagie C.M."/>
            <person name="Spraker J."/>
            <person name="Barnes I."/>
            <person name="Buitendag C."/>
            <person name="Ceriani C."/>
            <person name="Del Mar Angel L."/>
            <person name="du Plessis D."/>
            <person name="Fuchs T."/>
            <person name="Gasser K."/>
            <person name="Kramer D."/>
            <person name="Li W."/>
            <person name="Munsamy K."/>
            <person name="Piso A."/>
            <person name="Price J.L."/>
            <person name="Sonnekus B."/>
            <person name="Thomas C."/>
            <person name="van der Nest A."/>
            <person name="van Dijk A."/>
            <person name="van Heerden A."/>
            <person name="van Vuuren N."/>
            <person name="Yilmaz N."/>
            <person name="Duong T.A."/>
            <person name="van der Merwe N.A."/>
            <person name="Wingfield M.J."/>
            <person name="Wingfield B.D."/>
        </authorList>
    </citation>
    <scope>NUCLEOTIDE SEQUENCE [LARGE SCALE GENOMIC DNA]</scope>
    <source>
        <strain evidence="6 7">CMW 5346</strain>
    </source>
</reference>
<comment type="caution">
    <text evidence="6">The sequence shown here is derived from an EMBL/GenBank/DDBJ whole genome shotgun (WGS) entry which is preliminary data.</text>
</comment>
<organism evidence="6 7">
    <name type="scientific">Sporothrix stenoceras</name>
    <dbReference type="NCBI Taxonomy" id="5173"/>
    <lineage>
        <taxon>Eukaryota</taxon>
        <taxon>Fungi</taxon>
        <taxon>Dikarya</taxon>
        <taxon>Ascomycota</taxon>
        <taxon>Pezizomycotina</taxon>
        <taxon>Sordariomycetes</taxon>
        <taxon>Sordariomycetidae</taxon>
        <taxon>Ophiostomatales</taxon>
        <taxon>Ophiostomataceae</taxon>
        <taxon>Sporothrix</taxon>
    </lineage>
</organism>
<evidence type="ECO:0000313" key="7">
    <source>
        <dbReference type="Proteomes" id="UP001583186"/>
    </source>
</evidence>
<dbReference type="Gene3D" id="3.90.1150.10">
    <property type="entry name" value="Aspartate Aminotransferase, domain 1"/>
    <property type="match status" value="1"/>
</dbReference>
<protein>
    <recommendedName>
        <fullName evidence="8">Tyrosine decarboxylase</fullName>
    </recommendedName>
</protein>
<evidence type="ECO:0000313" key="6">
    <source>
        <dbReference type="EMBL" id="KAL1891442.1"/>
    </source>
</evidence>
<evidence type="ECO:0008006" key="8">
    <source>
        <dbReference type="Google" id="ProtNLM"/>
    </source>
</evidence>
<dbReference type="EMBL" id="JAWCUI010000053">
    <property type="protein sequence ID" value="KAL1891442.1"/>
    <property type="molecule type" value="Genomic_DNA"/>
</dbReference>